<comment type="similarity">
    <text evidence="1">Belongs to the GSP E family.</text>
</comment>
<dbReference type="EMBL" id="NZBD01000015">
    <property type="protein sequence ID" value="MAG18359.1"/>
    <property type="molecule type" value="Genomic_DNA"/>
</dbReference>
<dbReference type="GO" id="GO:0016887">
    <property type="term" value="F:ATP hydrolysis activity"/>
    <property type="evidence" value="ECO:0007669"/>
    <property type="project" value="InterPro"/>
</dbReference>
<accession>A0A2D6LQA2</accession>
<dbReference type="Gene3D" id="3.30.450.380">
    <property type="match status" value="1"/>
</dbReference>
<feature type="domain" description="Bacterial type II secretion system protein E" evidence="2">
    <location>
        <begin position="139"/>
        <end position="405"/>
    </location>
</feature>
<dbReference type="AlphaFoldDB" id="A0A2D6LQA2"/>
<dbReference type="Gene3D" id="3.40.50.300">
    <property type="entry name" value="P-loop containing nucleotide triphosphate hydrolases"/>
    <property type="match status" value="1"/>
</dbReference>
<dbReference type="PANTHER" id="PTHR30486:SF15">
    <property type="entry name" value="TYPE II_IV SECRETION SYSTEM ATPASE"/>
    <property type="match status" value="1"/>
</dbReference>
<evidence type="ECO:0000313" key="4">
    <source>
        <dbReference type="Proteomes" id="UP000226712"/>
    </source>
</evidence>
<dbReference type="SUPFAM" id="SSF52540">
    <property type="entry name" value="P-loop containing nucleoside triphosphate hydrolases"/>
    <property type="match status" value="1"/>
</dbReference>
<dbReference type="Proteomes" id="UP000226712">
    <property type="component" value="Unassembled WGS sequence"/>
</dbReference>
<reference evidence="4" key="1">
    <citation type="submission" date="2017-09" db="EMBL/GenBank/DDBJ databases">
        <title>The Reconstruction of 2,631 Draft Metagenome-Assembled Genomes from the Global Oceans.</title>
        <authorList>
            <person name="Tully B.J."/>
            <person name="Graham E.D."/>
            <person name="Heidelberg J.F."/>
        </authorList>
    </citation>
    <scope>NUCLEOTIDE SEQUENCE [LARGE SCALE GENOMIC DNA]</scope>
</reference>
<proteinExistence type="inferred from homology"/>
<gene>
    <name evidence="3" type="ORF">CL944_02715</name>
</gene>
<evidence type="ECO:0000256" key="1">
    <source>
        <dbReference type="ARBA" id="ARBA00006611"/>
    </source>
</evidence>
<name>A0A2D6LQA2_9ARCH</name>
<dbReference type="InterPro" id="IPR027417">
    <property type="entry name" value="P-loop_NTPase"/>
</dbReference>
<dbReference type="Pfam" id="PF00437">
    <property type="entry name" value="T2SSE"/>
    <property type="match status" value="1"/>
</dbReference>
<protein>
    <submittedName>
        <fullName evidence="3">Secretion protein</fullName>
    </submittedName>
</protein>
<dbReference type="InterPro" id="IPR001482">
    <property type="entry name" value="T2SS/T4SS_dom"/>
</dbReference>
<sequence length="522" mass="59425">MAFQFAEKKGNKIDSYGQTVIYEGFPFFFYDVKEPSFNEEENIMNESLTNLITGRWSFDEVQGQLEKLFSKQFMEQFREKIIKPVTYSDALEYLLPTDDYNTLKLTLITLFKEFLPSVKNHSLLADKILGDSIGYGKINSFVLDESLEEVMVNGYDKSVFVFHKKYGHCKTNVDFVNKKSLDSLLQKVAHTVGKNFDADTPLLDARLPDGNRANATFPYVTPFGPSLTIRKFSSVPLSIIDLIANNTVSSELAAFLWVMVEGMGVEPMNIIITGGSGSGKTTTLNALTAFVRYPERIISIEDTLELRLLGRQNWVQMESRPAMKGQEGITMDDLLKNAMRMRPDRIVVGEVRGKEAETLFVAMDTGHKGSMGTLHSNSAKEMLLRLQAKPMGVPDALIPLLNLIVVQYRLYVKGKGIQRRIISVTEVSSMDKHALLSNVYEWDRRADLIRRTDVPMKLIEILSEKTLKSKKEVEMEVNVRKRILEWMLKNEIHTQPEVEVVIQQYYYNPEGLLEKVLAEEPQ</sequence>
<comment type="caution">
    <text evidence="3">The sequence shown here is derived from an EMBL/GenBank/DDBJ whole genome shotgun (WGS) entry which is preliminary data.</text>
</comment>
<dbReference type="InterPro" id="IPR050921">
    <property type="entry name" value="T4SS_GSP_E_ATPase"/>
</dbReference>
<organism evidence="3 4">
    <name type="scientific">Candidatus Iainarchaeum sp</name>
    <dbReference type="NCBI Taxonomy" id="3101447"/>
    <lineage>
        <taxon>Archaea</taxon>
        <taxon>Candidatus Iainarchaeota</taxon>
        <taxon>Candidatus Iainarchaeia</taxon>
        <taxon>Candidatus Iainarchaeales</taxon>
        <taxon>Candidatus Iainarchaeaceae</taxon>
        <taxon>Candidatus Iainarchaeum</taxon>
    </lineage>
</organism>
<evidence type="ECO:0000259" key="2">
    <source>
        <dbReference type="Pfam" id="PF00437"/>
    </source>
</evidence>
<evidence type="ECO:0000313" key="3">
    <source>
        <dbReference type="EMBL" id="MAG18359.1"/>
    </source>
</evidence>
<dbReference type="CDD" id="cd01130">
    <property type="entry name" value="VirB11-like_ATPase"/>
    <property type="match status" value="1"/>
</dbReference>
<dbReference type="PANTHER" id="PTHR30486">
    <property type="entry name" value="TWITCHING MOTILITY PROTEIN PILT"/>
    <property type="match status" value="1"/>
</dbReference>